<keyword evidence="4" id="KW-1185">Reference proteome</keyword>
<comment type="caution">
    <text evidence="3">The sequence shown here is derived from an EMBL/GenBank/DDBJ whole genome shotgun (WGS) entry which is preliminary data.</text>
</comment>
<dbReference type="InterPro" id="IPR036380">
    <property type="entry name" value="Isochorismatase-like_sf"/>
</dbReference>
<evidence type="ECO:0000313" key="3">
    <source>
        <dbReference type="EMBL" id="KAF9452009.1"/>
    </source>
</evidence>
<dbReference type="Pfam" id="PF00857">
    <property type="entry name" value="Isochorismatase"/>
    <property type="match status" value="1"/>
</dbReference>
<dbReference type="SUPFAM" id="SSF52499">
    <property type="entry name" value="Isochorismatase-like hydrolases"/>
    <property type="match status" value="1"/>
</dbReference>
<evidence type="ECO:0000313" key="4">
    <source>
        <dbReference type="Proteomes" id="UP000807342"/>
    </source>
</evidence>
<dbReference type="EMBL" id="MU151076">
    <property type="protein sequence ID" value="KAF9452009.1"/>
    <property type="molecule type" value="Genomic_DNA"/>
</dbReference>
<dbReference type="OrthoDB" id="269496at2759"/>
<dbReference type="AlphaFoldDB" id="A0A9P5XKD7"/>
<sequence length="236" mass="25713">MPDPGDPLDPSTTIFFLCDIQTRFRNAIHAYDQVIITANKLVKLAKLVGCEVVATTQNARALGPIDPQIDTSILGPLFIGSYDKTRFSMITHDIQAVLEARPHIKSVVLFGIESHVCVLQTTLSLLALSRVRSQPITPYLPLDGISSCNSFEIGVAIARMREAGATITTSESLAFELMRDAGLPNFKEFSKFIKEEKERTKTAGERLILGQGTPEVLDQSEIAGGGILLDDTKPSL</sequence>
<dbReference type="Proteomes" id="UP000807342">
    <property type="component" value="Unassembled WGS sequence"/>
</dbReference>
<gene>
    <name evidence="3" type="ORF">P691DRAFT_805824</name>
</gene>
<name>A0A9P5XKD7_9AGAR</name>
<evidence type="ECO:0000259" key="2">
    <source>
        <dbReference type="Pfam" id="PF00857"/>
    </source>
</evidence>
<dbReference type="PANTHER" id="PTHR14119">
    <property type="entry name" value="HYDROLASE"/>
    <property type="match status" value="1"/>
</dbReference>
<protein>
    <submittedName>
        <fullName evidence="3">Isochorismatase hydrolase</fullName>
    </submittedName>
</protein>
<dbReference type="GO" id="GO:0016787">
    <property type="term" value="F:hydrolase activity"/>
    <property type="evidence" value="ECO:0007669"/>
    <property type="project" value="UniProtKB-KW"/>
</dbReference>
<comment type="similarity">
    <text evidence="1">Belongs to the isochorismatase family.</text>
</comment>
<dbReference type="InterPro" id="IPR000868">
    <property type="entry name" value="Isochorismatase-like_dom"/>
</dbReference>
<reference evidence="3" key="1">
    <citation type="submission" date="2020-11" db="EMBL/GenBank/DDBJ databases">
        <authorList>
            <consortium name="DOE Joint Genome Institute"/>
            <person name="Ahrendt S."/>
            <person name="Riley R."/>
            <person name="Andreopoulos W."/>
            <person name="Labutti K."/>
            <person name="Pangilinan J."/>
            <person name="Ruiz-Duenas F.J."/>
            <person name="Barrasa J.M."/>
            <person name="Sanchez-Garcia M."/>
            <person name="Camarero S."/>
            <person name="Miyauchi S."/>
            <person name="Serrano A."/>
            <person name="Linde D."/>
            <person name="Babiker R."/>
            <person name="Drula E."/>
            <person name="Ayuso-Fernandez I."/>
            <person name="Pacheco R."/>
            <person name="Padilla G."/>
            <person name="Ferreira P."/>
            <person name="Barriuso J."/>
            <person name="Kellner H."/>
            <person name="Castanera R."/>
            <person name="Alfaro M."/>
            <person name="Ramirez L."/>
            <person name="Pisabarro A.G."/>
            <person name="Kuo A."/>
            <person name="Tritt A."/>
            <person name="Lipzen A."/>
            <person name="He G."/>
            <person name="Yan M."/>
            <person name="Ng V."/>
            <person name="Cullen D."/>
            <person name="Martin F."/>
            <person name="Rosso M.-N."/>
            <person name="Henrissat B."/>
            <person name="Hibbett D."/>
            <person name="Martinez A.T."/>
            <person name="Grigoriev I.V."/>
        </authorList>
    </citation>
    <scope>NUCLEOTIDE SEQUENCE</scope>
    <source>
        <strain evidence="3">MF-IS2</strain>
    </source>
</reference>
<evidence type="ECO:0000256" key="1">
    <source>
        <dbReference type="ARBA" id="ARBA00006336"/>
    </source>
</evidence>
<dbReference type="InterPro" id="IPR050993">
    <property type="entry name" value="Isochorismatase_domain"/>
</dbReference>
<feature type="domain" description="Isochorismatase-like" evidence="2">
    <location>
        <begin position="13"/>
        <end position="171"/>
    </location>
</feature>
<accession>A0A9P5XKD7</accession>
<proteinExistence type="inferred from homology"/>
<dbReference type="Gene3D" id="3.40.50.850">
    <property type="entry name" value="Isochorismatase-like"/>
    <property type="match status" value="1"/>
</dbReference>
<organism evidence="3 4">
    <name type="scientific">Macrolepiota fuliginosa MF-IS2</name>
    <dbReference type="NCBI Taxonomy" id="1400762"/>
    <lineage>
        <taxon>Eukaryota</taxon>
        <taxon>Fungi</taxon>
        <taxon>Dikarya</taxon>
        <taxon>Basidiomycota</taxon>
        <taxon>Agaricomycotina</taxon>
        <taxon>Agaricomycetes</taxon>
        <taxon>Agaricomycetidae</taxon>
        <taxon>Agaricales</taxon>
        <taxon>Agaricineae</taxon>
        <taxon>Agaricaceae</taxon>
        <taxon>Macrolepiota</taxon>
    </lineage>
</organism>
<dbReference type="PANTHER" id="PTHR14119:SF3">
    <property type="entry name" value="ISOCHORISMATASE DOMAIN-CONTAINING PROTEIN 2"/>
    <property type="match status" value="1"/>
</dbReference>
<keyword evidence="3" id="KW-0378">Hydrolase</keyword>